<name>A0ABW3ZM33_9RHOB</name>
<dbReference type="RefSeq" id="WP_386805261.1">
    <property type="nucleotide sequence ID" value="NZ_JBHTMU010000033.1"/>
</dbReference>
<evidence type="ECO:0000313" key="1">
    <source>
        <dbReference type="EMBL" id="MFD1343912.1"/>
    </source>
</evidence>
<proteinExistence type="predicted"/>
<comment type="caution">
    <text evidence="1">The sequence shown here is derived from an EMBL/GenBank/DDBJ whole genome shotgun (WGS) entry which is preliminary data.</text>
</comment>
<dbReference type="EMBL" id="JBHTMU010000033">
    <property type="protein sequence ID" value="MFD1343912.1"/>
    <property type="molecule type" value="Genomic_DNA"/>
</dbReference>
<gene>
    <name evidence="1" type="ORF">ACFQ4E_15900</name>
</gene>
<organism evidence="1 2">
    <name type="scientific">Litorisediminicola beolgyonensis</name>
    <dbReference type="NCBI Taxonomy" id="1173614"/>
    <lineage>
        <taxon>Bacteria</taxon>
        <taxon>Pseudomonadati</taxon>
        <taxon>Pseudomonadota</taxon>
        <taxon>Alphaproteobacteria</taxon>
        <taxon>Rhodobacterales</taxon>
        <taxon>Paracoccaceae</taxon>
        <taxon>Litorisediminicola</taxon>
    </lineage>
</organism>
<reference evidence="2" key="1">
    <citation type="journal article" date="2019" name="Int. J. Syst. Evol. Microbiol.">
        <title>The Global Catalogue of Microorganisms (GCM) 10K type strain sequencing project: providing services to taxonomists for standard genome sequencing and annotation.</title>
        <authorList>
            <consortium name="The Broad Institute Genomics Platform"/>
            <consortium name="The Broad Institute Genome Sequencing Center for Infectious Disease"/>
            <person name="Wu L."/>
            <person name="Ma J."/>
        </authorList>
    </citation>
    <scope>NUCLEOTIDE SEQUENCE [LARGE SCALE GENOMIC DNA]</scope>
    <source>
        <strain evidence="2">CCUG 62953</strain>
    </source>
</reference>
<dbReference type="InterPro" id="IPR025412">
    <property type="entry name" value="DUF4304"/>
</dbReference>
<sequence length="136" mass="15211">MSAPQSFPVPTEAALSEMLIARGFARRRPRVWTRGCAEVLQVVHLQRSQYDPDRRYLNFALWPLVWGAPPTPAESKMPFRTRAESLKARDMAGFFARIDGLTTLAHLAEALAQSDIAGLVSRDLRDLLSAEHPQAQ</sequence>
<keyword evidence="2" id="KW-1185">Reference proteome</keyword>
<dbReference type="Pfam" id="PF14137">
    <property type="entry name" value="DUF4304"/>
    <property type="match status" value="1"/>
</dbReference>
<accession>A0ABW3ZM33</accession>
<evidence type="ECO:0000313" key="2">
    <source>
        <dbReference type="Proteomes" id="UP001597135"/>
    </source>
</evidence>
<protein>
    <submittedName>
        <fullName evidence="1">DUF4304 domain-containing protein</fullName>
    </submittedName>
</protein>
<dbReference type="Proteomes" id="UP001597135">
    <property type="component" value="Unassembled WGS sequence"/>
</dbReference>